<dbReference type="InterPro" id="IPR000007">
    <property type="entry name" value="Tubby_C"/>
</dbReference>
<dbReference type="OrthoDB" id="1733121at2759"/>
<gene>
    <name evidence="3" type="ORF">GUJ93_ZPchr0013g33837</name>
</gene>
<keyword evidence="1" id="KW-0732">Signal</keyword>
<evidence type="ECO:0000313" key="3">
    <source>
        <dbReference type="EMBL" id="KAG8100772.1"/>
    </source>
</evidence>
<evidence type="ECO:0000259" key="2">
    <source>
        <dbReference type="Pfam" id="PF01167"/>
    </source>
</evidence>
<reference evidence="3" key="2">
    <citation type="submission" date="2021-02" db="EMBL/GenBank/DDBJ databases">
        <authorList>
            <person name="Kimball J.A."/>
            <person name="Haas M.W."/>
            <person name="Macchietto M."/>
            <person name="Kono T."/>
            <person name="Duquette J."/>
            <person name="Shao M."/>
        </authorList>
    </citation>
    <scope>NUCLEOTIDE SEQUENCE</scope>
    <source>
        <tissue evidence="3">Fresh leaf tissue</tissue>
    </source>
</reference>
<dbReference type="Pfam" id="PF01167">
    <property type="entry name" value="Tub"/>
    <property type="match status" value="1"/>
</dbReference>
<evidence type="ECO:0000256" key="1">
    <source>
        <dbReference type="SAM" id="SignalP"/>
    </source>
</evidence>
<comment type="caution">
    <text evidence="3">The sequence shown here is derived from an EMBL/GenBank/DDBJ whole genome shotgun (WGS) entry which is preliminary data.</text>
</comment>
<feature type="chain" id="PRO_5035206439" description="Tubby C-terminal domain-containing protein" evidence="1">
    <location>
        <begin position="17"/>
        <end position="100"/>
    </location>
</feature>
<dbReference type="Proteomes" id="UP000729402">
    <property type="component" value="Unassembled WGS sequence"/>
</dbReference>
<reference evidence="3" key="1">
    <citation type="journal article" date="2021" name="bioRxiv">
        <title>Whole Genome Assembly and Annotation of Northern Wild Rice, Zizania palustris L., Supports a Whole Genome Duplication in the Zizania Genus.</title>
        <authorList>
            <person name="Haas M."/>
            <person name="Kono T."/>
            <person name="Macchietto M."/>
            <person name="Millas R."/>
            <person name="McGilp L."/>
            <person name="Shao M."/>
            <person name="Duquette J."/>
            <person name="Hirsch C.N."/>
            <person name="Kimball J."/>
        </authorList>
    </citation>
    <scope>NUCLEOTIDE SEQUENCE</scope>
    <source>
        <tissue evidence="3">Fresh leaf tissue</tissue>
    </source>
</reference>
<organism evidence="3 4">
    <name type="scientific">Zizania palustris</name>
    <name type="common">Northern wild rice</name>
    <dbReference type="NCBI Taxonomy" id="103762"/>
    <lineage>
        <taxon>Eukaryota</taxon>
        <taxon>Viridiplantae</taxon>
        <taxon>Streptophyta</taxon>
        <taxon>Embryophyta</taxon>
        <taxon>Tracheophyta</taxon>
        <taxon>Spermatophyta</taxon>
        <taxon>Magnoliopsida</taxon>
        <taxon>Liliopsida</taxon>
        <taxon>Poales</taxon>
        <taxon>Poaceae</taxon>
        <taxon>BOP clade</taxon>
        <taxon>Oryzoideae</taxon>
        <taxon>Oryzeae</taxon>
        <taxon>Zizaniinae</taxon>
        <taxon>Zizania</taxon>
    </lineage>
</organism>
<feature type="domain" description="Tubby C-terminal" evidence="2">
    <location>
        <begin position="56"/>
        <end position="100"/>
    </location>
</feature>
<accession>A0A8J5X651</accession>
<evidence type="ECO:0000313" key="4">
    <source>
        <dbReference type="Proteomes" id="UP000729402"/>
    </source>
</evidence>
<sequence length="100" mass="10745">MAASALLRLLFPTASGHKDPATARPSSTSLQVSDSWSSLAVVPGACWPPLLTGVDSALTDKGKFLLAARSFRNRAHTEYIISYECDDLFLGSNSYVGKLR</sequence>
<keyword evidence="4" id="KW-1185">Reference proteome</keyword>
<name>A0A8J5X651_ZIZPA</name>
<dbReference type="AlphaFoldDB" id="A0A8J5X651"/>
<proteinExistence type="predicted"/>
<protein>
    <recommendedName>
        <fullName evidence="2">Tubby C-terminal domain-containing protein</fullName>
    </recommendedName>
</protein>
<feature type="signal peptide" evidence="1">
    <location>
        <begin position="1"/>
        <end position="16"/>
    </location>
</feature>
<dbReference type="EMBL" id="JAAALK010000079">
    <property type="protein sequence ID" value="KAG8100772.1"/>
    <property type="molecule type" value="Genomic_DNA"/>
</dbReference>